<keyword evidence="2" id="KW-1133">Transmembrane helix</keyword>
<evidence type="ECO:0000256" key="2">
    <source>
        <dbReference type="SAM" id="Phobius"/>
    </source>
</evidence>
<gene>
    <name evidence="4" type="ORF">ACFQKB_25400</name>
</gene>
<sequence>MTAPGEPSPAGDAGQGRRPATPWGRWWYGPIPRARIAWLRVVAYVFLPFDMLLLTSSSLAHARLPADLYQPVRLARWLHLPAPTPAAMYTVLVVTIAAGLVAMTGRVLPRATGYVAAAGYLWWVTISMSYGKVDHDHLALVVALWVLPSVGRAGFGDRRGSEAAGWSTRSIQVSVVAAYFLSSWAKIRVGGFPEWPNGATVQWALSRRGTPFGRSLIQFPLMLKISQWGTFVAEFTSPALLFVRGRPLYLGVIGFALFHAVTYALMTIHFLPHAIFLSAFLPLERVTDRLPARVRGWLGAAPGASPAAEEERADGSEPPGPRGDRTPLPS</sequence>
<protein>
    <submittedName>
        <fullName evidence="4">HTTM domain-containing protein</fullName>
    </submittedName>
</protein>
<dbReference type="RefSeq" id="WP_160825324.1">
    <property type="nucleotide sequence ID" value="NZ_JBHSXS010000017.1"/>
</dbReference>
<evidence type="ECO:0000256" key="1">
    <source>
        <dbReference type="SAM" id="MobiDB-lite"/>
    </source>
</evidence>
<keyword evidence="2" id="KW-0812">Transmembrane</keyword>
<dbReference type="InterPro" id="IPR053934">
    <property type="entry name" value="HTTM_dom"/>
</dbReference>
<evidence type="ECO:0000313" key="4">
    <source>
        <dbReference type="EMBL" id="MFC6883116.1"/>
    </source>
</evidence>
<dbReference type="Pfam" id="PF05090">
    <property type="entry name" value="HTTM"/>
    <property type="match status" value="1"/>
</dbReference>
<keyword evidence="5" id="KW-1185">Reference proteome</keyword>
<feature type="transmembrane region" description="Helical" evidence="2">
    <location>
        <begin position="41"/>
        <end position="62"/>
    </location>
</feature>
<organism evidence="4 5">
    <name type="scientific">Actinomadura yumaensis</name>
    <dbReference type="NCBI Taxonomy" id="111807"/>
    <lineage>
        <taxon>Bacteria</taxon>
        <taxon>Bacillati</taxon>
        <taxon>Actinomycetota</taxon>
        <taxon>Actinomycetes</taxon>
        <taxon>Streptosporangiales</taxon>
        <taxon>Thermomonosporaceae</taxon>
        <taxon>Actinomadura</taxon>
    </lineage>
</organism>
<reference evidence="5" key="1">
    <citation type="journal article" date="2019" name="Int. J. Syst. Evol. Microbiol.">
        <title>The Global Catalogue of Microorganisms (GCM) 10K type strain sequencing project: providing services to taxonomists for standard genome sequencing and annotation.</title>
        <authorList>
            <consortium name="The Broad Institute Genomics Platform"/>
            <consortium name="The Broad Institute Genome Sequencing Center for Infectious Disease"/>
            <person name="Wu L."/>
            <person name="Ma J."/>
        </authorList>
    </citation>
    <scope>NUCLEOTIDE SEQUENCE [LARGE SCALE GENOMIC DNA]</scope>
    <source>
        <strain evidence="5">JCM 3369</strain>
    </source>
</reference>
<dbReference type="Proteomes" id="UP001596380">
    <property type="component" value="Unassembled WGS sequence"/>
</dbReference>
<feature type="region of interest" description="Disordered" evidence="1">
    <location>
        <begin position="300"/>
        <end position="330"/>
    </location>
</feature>
<comment type="caution">
    <text evidence="4">The sequence shown here is derived from an EMBL/GenBank/DDBJ whole genome shotgun (WGS) entry which is preliminary data.</text>
</comment>
<accession>A0ABW2CR73</accession>
<feature type="domain" description="HTTM" evidence="3">
    <location>
        <begin position="57"/>
        <end position="278"/>
    </location>
</feature>
<feature type="transmembrane region" description="Helical" evidence="2">
    <location>
        <begin position="82"/>
        <end position="102"/>
    </location>
</feature>
<evidence type="ECO:0000259" key="3">
    <source>
        <dbReference type="Pfam" id="PF05090"/>
    </source>
</evidence>
<dbReference type="EMBL" id="JBHSXS010000017">
    <property type="protein sequence ID" value="MFC6883116.1"/>
    <property type="molecule type" value="Genomic_DNA"/>
</dbReference>
<feature type="transmembrane region" description="Helical" evidence="2">
    <location>
        <begin position="248"/>
        <end position="271"/>
    </location>
</feature>
<keyword evidence="2" id="KW-0472">Membrane</keyword>
<feature type="transmembrane region" description="Helical" evidence="2">
    <location>
        <begin position="137"/>
        <end position="155"/>
    </location>
</feature>
<proteinExistence type="predicted"/>
<name>A0ABW2CR73_9ACTN</name>
<evidence type="ECO:0000313" key="5">
    <source>
        <dbReference type="Proteomes" id="UP001596380"/>
    </source>
</evidence>